<proteinExistence type="predicted"/>
<evidence type="ECO:0000259" key="1">
    <source>
        <dbReference type="PROSITE" id="PS51186"/>
    </source>
</evidence>
<dbReference type="Pfam" id="PF13527">
    <property type="entry name" value="Acetyltransf_9"/>
    <property type="match status" value="1"/>
</dbReference>
<protein>
    <submittedName>
        <fullName evidence="2">GNAT family N-acetyltransferase</fullName>
    </submittedName>
</protein>
<dbReference type="Gene3D" id="3.40.630.30">
    <property type="match status" value="1"/>
</dbReference>
<dbReference type="PANTHER" id="PTHR43617:SF2">
    <property type="entry name" value="UPF0039 PROTEIN SLL0451"/>
    <property type="match status" value="1"/>
</dbReference>
<evidence type="ECO:0000313" key="3">
    <source>
        <dbReference type="Proteomes" id="UP000182229"/>
    </source>
</evidence>
<dbReference type="PROSITE" id="PS51186">
    <property type="entry name" value="GNAT"/>
    <property type="match status" value="1"/>
</dbReference>
<dbReference type="Proteomes" id="UP000182229">
    <property type="component" value="Unassembled WGS sequence"/>
</dbReference>
<gene>
    <name evidence="2" type="ORF">BON30_18790</name>
</gene>
<keyword evidence="3" id="KW-1185">Reference proteome</keyword>
<dbReference type="RefSeq" id="WP_071899712.1">
    <property type="nucleotide sequence ID" value="NZ_MPIN01000004.1"/>
</dbReference>
<name>A0A1L9BBH1_9BACT</name>
<dbReference type="InterPro" id="IPR016181">
    <property type="entry name" value="Acyl_CoA_acyltransferase"/>
</dbReference>
<reference evidence="2 3" key="2">
    <citation type="submission" date="2016-12" db="EMBL/GenBank/DDBJ databases">
        <title>Draft Genome Sequence of Cystobacter ferrugineus Strain Cbfe23.</title>
        <authorList>
            <person name="Akbar S."/>
            <person name="Dowd S.E."/>
            <person name="Stevens D.C."/>
        </authorList>
    </citation>
    <scope>NUCLEOTIDE SEQUENCE [LARGE SCALE GENOMIC DNA]</scope>
    <source>
        <strain evidence="2 3">Cbfe23</strain>
    </source>
</reference>
<dbReference type="AlphaFoldDB" id="A0A1L9BBH1"/>
<dbReference type="InterPro" id="IPR050276">
    <property type="entry name" value="MshD_Acetyltransferase"/>
</dbReference>
<dbReference type="CDD" id="cd04301">
    <property type="entry name" value="NAT_SF"/>
    <property type="match status" value="1"/>
</dbReference>
<organism evidence="2 3">
    <name type="scientific">Cystobacter ferrugineus</name>
    <dbReference type="NCBI Taxonomy" id="83449"/>
    <lineage>
        <taxon>Bacteria</taxon>
        <taxon>Pseudomonadati</taxon>
        <taxon>Myxococcota</taxon>
        <taxon>Myxococcia</taxon>
        <taxon>Myxococcales</taxon>
        <taxon>Cystobacterineae</taxon>
        <taxon>Archangiaceae</taxon>
        <taxon>Cystobacter</taxon>
    </lineage>
</organism>
<dbReference type="STRING" id="83449.BON30_18790"/>
<dbReference type="SUPFAM" id="SSF55729">
    <property type="entry name" value="Acyl-CoA N-acyltransferases (Nat)"/>
    <property type="match status" value="1"/>
</dbReference>
<dbReference type="EMBL" id="MPIN01000004">
    <property type="protein sequence ID" value="OJH39543.1"/>
    <property type="molecule type" value="Genomic_DNA"/>
</dbReference>
<dbReference type="InterPro" id="IPR000182">
    <property type="entry name" value="GNAT_dom"/>
</dbReference>
<comment type="caution">
    <text evidence="2">The sequence shown here is derived from an EMBL/GenBank/DDBJ whole genome shotgun (WGS) entry which is preliminary data.</text>
</comment>
<sequence>MRSEILVRPEQPHEAEAIRHVNTRAFGRDAEARLVDALRGAGGITLSLVAQVGGQVVGHILFSPVEIDRGGSHDIAVGLAPMAVIPDHQRHGVGSRLIRAGLDRLREAGHGAVVVLGHPDYYPRFGFARASRFGLRWEVDCPDEAFMALELREGFLGTRPGIVRYRPEFSAV</sequence>
<feature type="domain" description="N-acetyltransferase" evidence="1">
    <location>
        <begin position="5"/>
        <end position="152"/>
    </location>
</feature>
<dbReference type="PANTHER" id="PTHR43617">
    <property type="entry name" value="L-AMINO ACID N-ACETYLTRANSFERASE"/>
    <property type="match status" value="1"/>
</dbReference>
<keyword evidence="2" id="KW-0808">Transferase</keyword>
<evidence type="ECO:0000313" key="2">
    <source>
        <dbReference type="EMBL" id="OJH39543.1"/>
    </source>
</evidence>
<dbReference type="GO" id="GO:0016747">
    <property type="term" value="F:acyltransferase activity, transferring groups other than amino-acyl groups"/>
    <property type="evidence" value="ECO:0007669"/>
    <property type="project" value="InterPro"/>
</dbReference>
<reference evidence="3" key="1">
    <citation type="submission" date="2016-11" db="EMBL/GenBank/DDBJ databases">
        <authorList>
            <person name="Shukria A."/>
            <person name="Stevens D.C."/>
        </authorList>
    </citation>
    <scope>NUCLEOTIDE SEQUENCE [LARGE SCALE GENOMIC DNA]</scope>
    <source>
        <strain evidence="3">Cbfe23</strain>
    </source>
</reference>
<dbReference type="OrthoDB" id="9797178at2"/>
<accession>A0A1L9BBH1</accession>